<keyword evidence="3" id="KW-1185">Reference proteome</keyword>
<protein>
    <submittedName>
        <fullName evidence="2">Uncharacterized protein</fullName>
    </submittedName>
</protein>
<reference evidence="2 3" key="1">
    <citation type="submission" date="2017-12" db="EMBL/GenBank/DDBJ databases">
        <title>Comparative genomics of Botrytis spp.</title>
        <authorList>
            <person name="Valero-Jimenez C.A."/>
            <person name="Tapia P."/>
            <person name="Veloso J."/>
            <person name="Silva-Moreno E."/>
            <person name="Staats M."/>
            <person name="Valdes J.H."/>
            <person name="Van Kan J.A.L."/>
        </authorList>
    </citation>
    <scope>NUCLEOTIDE SEQUENCE [LARGE SCALE GENOMIC DNA]</scope>
    <source>
        <strain evidence="2 3">Bh0001</strain>
    </source>
</reference>
<dbReference type="Pfam" id="PF00106">
    <property type="entry name" value="adh_short"/>
    <property type="match status" value="1"/>
</dbReference>
<organism evidence="2 3">
    <name type="scientific">Botrytis hyacinthi</name>
    <dbReference type="NCBI Taxonomy" id="278943"/>
    <lineage>
        <taxon>Eukaryota</taxon>
        <taxon>Fungi</taxon>
        <taxon>Dikarya</taxon>
        <taxon>Ascomycota</taxon>
        <taxon>Pezizomycotina</taxon>
        <taxon>Leotiomycetes</taxon>
        <taxon>Helotiales</taxon>
        <taxon>Sclerotiniaceae</taxon>
        <taxon>Botrytis</taxon>
    </lineage>
</organism>
<sequence>MVGKRARASAFQIPINALSISSPPSNFSMLPTPVLKISLSRPISTMSFFLNHLKSHTIVTLPVPEKKFTGKTIIVTGSNSGLGLEAARWFVRLDAQKVILAVRSVPKGEAARQSIIDSTSCSPDILEVWNLELCSQSSVKEFAHQANALPRLDILVSNAGIYVFDFKIVERNEGTICVNVVNTFLLALLLLPKLRETSINHDTKGVMTFTGSFVHHLTTFPERRAGNVFEELRVEERADMKDRYNVSKLISLLFSRELASGIRESEMRGERGHVVVNIVNPGLVDTGIMRHATGATKHLVRGAMKLIARSVEEGSRTLVHAAGGEEETNGVYLDDCKIGKSGIILDNITRWDSDPKRYLDGVVAGTGEDRTRDYGECMSVKLNFILVFILVFRTNALRFWVLILLTLVDDLAWRGCLFFDERSSGISQAFVRYATKLLESHVIGQ</sequence>
<dbReference type="AlphaFoldDB" id="A0A4Z1GTZ5"/>
<gene>
    <name evidence="2" type="ORF">BHYA_0076g00420</name>
</gene>
<dbReference type="Gene3D" id="3.40.50.720">
    <property type="entry name" value="NAD(P)-binding Rossmann-like Domain"/>
    <property type="match status" value="1"/>
</dbReference>
<evidence type="ECO:0000313" key="2">
    <source>
        <dbReference type="EMBL" id="TGO38391.1"/>
    </source>
</evidence>
<dbReference type="EMBL" id="PQXK01000076">
    <property type="protein sequence ID" value="TGO38391.1"/>
    <property type="molecule type" value="Genomic_DNA"/>
</dbReference>
<keyword evidence="1" id="KW-0560">Oxidoreductase</keyword>
<dbReference type="PRINTS" id="PR00081">
    <property type="entry name" value="GDHRDH"/>
</dbReference>
<dbReference type="PANTHER" id="PTHR43157:SF31">
    <property type="entry name" value="PHOSPHATIDYLINOSITOL-GLYCAN BIOSYNTHESIS CLASS F PROTEIN"/>
    <property type="match status" value="1"/>
</dbReference>
<accession>A0A4Z1GTZ5</accession>
<proteinExistence type="predicted"/>
<dbReference type="InterPro" id="IPR036291">
    <property type="entry name" value="NAD(P)-bd_dom_sf"/>
</dbReference>
<evidence type="ECO:0000313" key="3">
    <source>
        <dbReference type="Proteomes" id="UP000297814"/>
    </source>
</evidence>
<dbReference type="InterPro" id="IPR002347">
    <property type="entry name" value="SDR_fam"/>
</dbReference>
<name>A0A4Z1GTZ5_9HELO</name>
<evidence type="ECO:0000256" key="1">
    <source>
        <dbReference type="ARBA" id="ARBA00023002"/>
    </source>
</evidence>
<dbReference type="GO" id="GO:0016491">
    <property type="term" value="F:oxidoreductase activity"/>
    <property type="evidence" value="ECO:0007669"/>
    <property type="project" value="UniProtKB-KW"/>
</dbReference>
<comment type="caution">
    <text evidence="2">The sequence shown here is derived from an EMBL/GenBank/DDBJ whole genome shotgun (WGS) entry which is preliminary data.</text>
</comment>
<dbReference type="Proteomes" id="UP000297814">
    <property type="component" value="Unassembled WGS sequence"/>
</dbReference>
<dbReference type="SUPFAM" id="SSF51735">
    <property type="entry name" value="NAD(P)-binding Rossmann-fold domains"/>
    <property type="match status" value="1"/>
</dbReference>
<dbReference type="PANTHER" id="PTHR43157">
    <property type="entry name" value="PHOSPHATIDYLINOSITOL-GLYCAN BIOSYNTHESIS CLASS F PROTEIN-RELATED"/>
    <property type="match status" value="1"/>
</dbReference>